<evidence type="ECO:0000313" key="1">
    <source>
        <dbReference type="EMBL" id="EKC77387.1"/>
    </source>
</evidence>
<sequence>GTAKETELRTGDALKEAKREALEYISIDIERSFWFGKRFQDTFNGKPRRFMGGILDQLPAENIFDASAKTDGVSYDDLESWMKDLFKYGSSEKMVFCGDLALLTIQKIIRQSEGSTWRWEPSTKEYGMTVSRLTTPFGTLVFKTCPLFSQSTSSGLDTASPVYGFDSYAFVLDMAHVKYVYLRNRDLK</sequence>
<feature type="non-terminal residue" evidence="1">
    <location>
        <position position="188"/>
    </location>
</feature>
<dbReference type="InterPro" id="IPR035198">
    <property type="entry name" value="SU10_MCP"/>
</dbReference>
<reference evidence="1" key="1">
    <citation type="journal article" date="2013" name="Environ. Microbiol.">
        <title>Microbiota from the distal guts of lean and obese adolescents exhibit partial functional redundancy besides clear differences in community structure.</title>
        <authorList>
            <person name="Ferrer M."/>
            <person name="Ruiz A."/>
            <person name="Lanza F."/>
            <person name="Haange S.B."/>
            <person name="Oberbach A."/>
            <person name="Till H."/>
            <person name="Bargiela R."/>
            <person name="Campoy C."/>
            <person name="Segura M.T."/>
            <person name="Richter M."/>
            <person name="von Bergen M."/>
            <person name="Seifert J."/>
            <person name="Suarez A."/>
        </authorList>
    </citation>
    <scope>NUCLEOTIDE SEQUENCE</scope>
</reference>
<dbReference type="EMBL" id="AJWZ01000264">
    <property type="protein sequence ID" value="EKC77387.1"/>
    <property type="molecule type" value="Genomic_DNA"/>
</dbReference>
<organism evidence="1">
    <name type="scientific">human gut metagenome</name>
    <dbReference type="NCBI Taxonomy" id="408170"/>
    <lineage>
        <taxon>unclassified sequences</taxon>
        <taxon>metagenomes</taxon>
        <taxon>organismal metagenomes</taxon>
    </lineage>
</organism>
<protein>
    <submittedName>
        <fullName evidence="1">Uncharacterized protein</fullName>
    </submittedName>
</protein>
<dbReference type="Pfam" id="PF17236">
    <property type="entry name" value="SU10_MCP"/>
    <property type="match status" value="1"/>
</dbReference>
<proteinExistence type="predicted"/>
<dbReference type="AlphaFoldDB" id="K1TW87"/>
<accession>K1TW87</accession>
<feature type="non-terminal residue" evidence="1">
    <location>
        <position position="1"/>
    </location>
</feature>
<name>K1TW87_9ZZZZ</name>
<gene>
    <name evidence="1" type="ORF">OBE_00381</name>
</gene>
<comment type="caution">
    <text evidence="1">The sequence shown here is derived from an EMBL/GenBank/DDBJ whole genome shotgun (WGS) entry which is preliminary data.</text>
</comment>